<comment type="function">
    <text evidence="6">Methyltransferase required for the conversion of demethylmenaquinol (DMKH2) to menaquinol (MKH2) and the conversion of 2-polyprenyl-6-methoxy-1,4-benzoquinol (DDMQH2) to 2-polyprenyl-3-methyl-6-methoxy-1,4-benzoquinol (DMQH2).</text>
</comment>
<dbReference type="GO" id="GO:0043770">
    <property type="term" value="F:demethylmenaquinone methyltransferase activity"/>
    <property type="evidence" value="ECO:0007669"/>
    <property type="project" value="UniProtKB-UniRule"/>
</dbReference>
<dbReference type="PANTHER" id="PTHR43591:SF24">
    <property type="entry name" value="2-METHOXY-6-POLYPRENYL-1,4-BENZOQUINOL METHYLASE, MITOCHONDRIAL"/>
    <property type="match status" value="1"/>
</dbReference>
<evidence type="ECO:0000256" key="3">
    <source>
        <dbReference type="ARBA" id="ARBA00022679"/>
    </source>
</evidence>
<dbReference type="GO" id="GO:0008425">
    <property type="term" value="F:2-methoxy-6-polyprenyl-1,4-benzoquinol methyltransferase activity"/>
    <property type="evidence" value="ECO:0007669"/>
    <property type="project" value="UniProtKB-UniRule"/>
</dbReference>
<dbReference type="PROSITE" id="PS51608">
    <property type="entry name" value="SAM_MT_UBIE"/>
    <property type="match status" value="1"/>
</dbReference>
<dbReference type="Pfam" id="PF01209">
    <property type="entry name" value="Ubie_methyltran"/>
    <property type="match status" value="1"/>
</dbReference>
<keyword evidence="4 6" id="KW-0831">Ubiquinone biosynthesis</keyword>
<comment type="pathway">
    <text evidence="6">Quinol/quinone metabolism; menaquinone biosynthesis; menaquinol from 1,4-dihydroxy-2-naphthoate: step 2/2.</text>
</comment>
<dbReference type="EMBL" id="CP022355">
    <property type="protein sequence ID" value="ASK78156.1"/>
    <property type="molecule type" value="Genomic_DNA"/>
</dbReference>
<protein>
    <recommendedName>
        <fullName evidence="6">Ubiquinone/menaquinone biosynthesis C-methyltransferase UbiE</fullName>
        <ecNumber evidence="6">2.1.1.163</ecNumber>
        <ecNumber evidence="6">2.1.1.201</ecNumber>
    </recommendedName>
    <alternativeName>
        <fullName evidence="6">2-methoxy-6-polyprenyl-1,4-benzoquinol methylase</fullName>
    </alternativeName>
    <alternativeName>
        <fullName evidence="6">Demethylmenaquinone methyltransferase</fullName>
    </alternativeName>
</protein>
<name>A0A220VD44_9GAMM</name>
<evidence type="ECO:0000256" key="2">
    <source>
        <dbReference type="ARBA" id="ARBA00022603"/>
    </source>
</evidence>
<dbReference type="InterPro" id="IPR004033">
    <property type="entry name" value="UbiE/COQ5_MeTrFase"/>
</dbReference>
<reference evidence="7 8" key="1">
    <citation type="journal article" date="2016" name="Int. J. Syst. Evol. Microbiol.">
        <title>Paraphotobacterium marinum gen. nov., sp. nov., a member of the family Vibrionaceae, isolated from surface seawater.</title>
        <authorList>
            <person name="Huang Z."/>
            <person name="Dong C."/>
            <person name="Shao Z."/>
        </authorList>
    </citation>
    <scope>NUCLEOTIDE SEQUENCE [LARGE SCALE GENOMIC DNA]</scope>
    <source>
        <strain evidence="7 8">NSCS20N07D</strain>
    </source>
</reference>
<feature type="binding site" evidence="6">
    <location>
        <position position="74"/>
    </location>
    <ligand>
        <name>S-adenosyl-L-methionine</name>
        <dbReference type="ChEBI" id="CHEBI:59789"/>
    </ligand>
</feature>
<dbReference type="CDD" id="cd02440">
    <property type="entry name" value="AdoMet_MTases"/>
    <property type="match status" value="1"/>
</dbReference>
<feature type="binding site" evidence="6">
    <location>
        <position position="95"/>
    </location>
    <ligand>
        <name>S-adenosyl-L-methionine</name>
        <dbReference type="ChEBI" id="CHEBI:59789"/>
    </ligand>
</feature>
<comment type="catalytic activity">
    <reaction evidence="6">
        <text>a 2-demethylmenaquinol + S-adenosyl-L-methionine = a menaquinol + S-adenosyl-L-homocysteine + H(+)</text>
        <dbReference type="Rhea" id="RHEA:42640"/>
        <dbReference type="Rhea" id="RHEA-COMP:9539"/>
        <dbReference type="Rhea" id="RHEA-COMP:9563"/>
        <dbReference type="ChEBI" id="CHEBI:15378"/>
        <dbReference type="ChEBI" id="CHEBI:18151"/>
        <dbReference type="ChEBI" id="CHEBI:55437"/>
        <dbReference type="ChEBI" id="CHEBI:57856"/>
        <dbReference type="ChEBI" id="CHEBI:59789"/>
        <dbReference type="EC" id="2.1.1.163"/>
    </reaction>
</comment>
<gene>
    <name evidence="6" type="primary">ubiE</name>
    <name evidence="7" type="ORF">CF386_03470</name>
</gene>
<comment type="catalytic activity">
    <reaction evidence="6">
        <text>a 2-methoxy-6-(all-trans-polyprenyl)benzene-1,4-diol + S-adenosyl-L-methionine = a 5-methoxy-2-methyl-3-(all-trans-polyprenyl)benzene-1,4-diol + S-adenosyl-L-homocysteine + H(+)</text>
        <dbReference type="Rhea" id="RHEA:28286"/>
        <dbReference type="Rhea" id="RHEA-COMP:10858"/>
        <dbReference type="Rhea" id="RHEA-COMP:10859"/>
        <dbReference type="ChEBI" id="CHEBI:15378"/>
        <dbReference type="ChEBI" id="CHEBI:57856"/>
        <dbReference type="ChEBI" id="CHEBI:59789"/>
        <dbReference type="ChEBI" id="CHEBI:84166"/>
        <dbReference type="ChEBI" id="CHEBI:84167"/>
        <dbReference type="EC" id="2.1.1.201"/>
    </reaction>
</comment>
<dbReference type="KEGG" id="pmai:CF386_03470"/>
<dbReference type="UniPathway" id="UPA00232"/>
<dbReference type="GO" id="GO:0032259">
    <property type="term" value="P:methylation"/>
    <property type="evidence" value="ECO:0007669"/>
    <property type="project" value="UniProtKB-KW"/>
</dbReference>
<evidence type="ECO:0000256" key="1">
    <source>
        <dbReference type="ARBA" id="ARBA00022428"/>
    </source>
</evidence>
<dbReference type="NCBIfam" id="TIGR01934">
    <property type="entry name" value="MenG_MenH_UbiE"/>
    <property type="match status" value="1"/>
</dbReference>
<keyword evidence="8" id="KW-1185">Reference proteome</keyword>
<dbReference type="UniPathway" id="UPA00079">
    <property type="reaction ID" value="UER00169"/>
</dbReference>
<evidence type="ECO:0000256" key="4">
    <source>
        <dbReference type="ARBA" id="ARBA00022688"/>
    </source>
</evidence>
<keyword evidence="1 6" id="KW-0474">Menaquinone biosynthesis</keyword>
<evidence type="ECO:0000256" key="5">
    <source>
        <dbReference type="ARBA" id="ARBA00022691"/>
    </source>
</evidence>
<dbReference type="NCBIfam" id="NF001240">
    <property type="entry name" value="PRK00216.1-1"/>
    <property type="match status" value="1"/>
</dbReference>
<sequence>MQHKNDEQTHFGYKTVNKSHKRELVADVFDSVATKYDLMNDLMSLGIHRVWKANTIANSGVRKGQKVLDVGGGTGDLSQKFSKIVGVEGKVILSDINQSMLKEGRKKLRNLGFINNISYVQADAEHLPFPDNYFDCVSISFCLRNVTNKEAALRSIYRVLKPGGRILILEFSKPNSQLISKLYDTYSFNVLPILGKIIAGDSESYKYLAESIRMHPSQDELKQMMLQAGFDEVKYYNYTDGIVALHKGFKF</sequence>
<keyword evidence="3 6" id="KW-0808">Transferase</keyword>
<accession>A0A220VD44</accession>
<feature type="binding site" evidence="6">
    <location>
        <begin position="123"/>
        <end position="124"/>
    </location>
    <ligand>
        <name>S-adenosyl-L-methionine</name>
        <dbReference type="ChEBI" id="CHEBI:59789"/>
    </ligand>
</feature>
<dbReference type="GO" id="GO:0009234">
    <property type="term" value="P:menaquinone biosynthetic process"/>
    <property type="evidence" value="ECO:0007669"/>
    <property type="project" value="UniProtKB-UniRule"/>
</dbReference>
<organism evidence="7 8">
    <name type="scientific">Paraphotobacterium marinum</name>
    <dbReference type="NCBI Taxonomy" id="1755811"/>
    <lineage>
        <taxon>Bacteria</taxon>
        <taxon>Pseudomonadati</taxon>
        <taxon>Pseudomonadota</taxon>
        <taxon>Gammaproteobacteria</taxon>
        <taxon>Vibrionales</taxon>
        <taxon>Vibrionaceae</taxon>
        <taxon>Paraphotobacterium</taxon>
    </lineage>
</organism>
<keyword evidence="5 6" id="KW-0949">S-adenosyl-L-methionine</keyword>
<dbReference type="EC" id="2.1.1.201" evidence="6"/>
<dbReference type="OrthoDB" id="9808140at2"/>
<dbReference type="PROSITE" id="PS01183">
    <property type="entry name" value="UBIE_1"/>
    <property type="match status" value="1"/>
</dbReference>
<dbReference type="EC" id="2.1.1.163" evidence="6"/>
<evidence type="ECO:0000313" key="8">
    <source>
        <dbReference type="Proteomes" id="UP000242175"/>
    </source>
</evidence>
<evidence type="ECO:0000313" key="7">
    <source>
        <dbReference type="EMBL" id="ASK78156.1"/>
    </source>
</evidence>
<dbReference type="InterPro" id="IPR023576">
    <property type="entry name" value="UbiE/COQ5_MeTrFase_CS"/>
</dbReference>
<comment type="similarity">
    <text evidence="6">Belongs to the class I-like SAM-binding methyltransferase superfamily. MenG/UbiE family.</text>
</comment>
<dbReference type="PANTHER" id="PTHR43591">
    <property type="entry name" value="METHYLTRANSFERASE"/>
    <property type="match status" value="1"/>
</dbReference>
<dbReference type="SUPFAM" id="SSF53335">
    <property type="entry name" value="S-adenosyl-L-methionine-dependent methyltransferases"/>
    <property type="match status" value="1"/>
</dbReference>
<dbReference type="Proteomes" id="UP000242175">
    <property type="component" value="Chromosome large"/>
</dbReference>
<feature type="binding site" evidence="6">
    <location>
        <position position="140"/>
    </location>
    <ligand>
        <name>S-adenosyl-L-methionine</name>
        <dbReference type="ChEBI" id="CHEBI:59789"/>
    </ligand>
</feature>
<comment type="pathway">
    <text evidence="6">Cofactor biosynthesis; ubiquinone biosynthesis.</text>
</comment>
<dbReference type="AlphaFoldDB" id="A0A220VD44"/>
<evidence type="ECO:0000256" key="6">
    <source>
        <dbReference type="HAMAP-Rule" id="MF_01813"/>
    </source>
</evidence>
<proteinExistence type="inferred from homology"/>
<dbReference type="GO" id="GO:0009060">
    <property type="term" value="P:aerobic respiration"/>
    <property type="evidence" value="ECO:0007669"/>
    <property type="project" value="UniProtKB-UniRule"/>
</dbReference>
<dbReference type="Gene3D" id="3.40.50.150">
    <property type="entry name" value="Vaccinia Virus protein VP39"/>
    <property type="match status" value="1"/>
</dbReference>
<dbReference type="HAMAP" id="MF_01813">
    <property type="entry name" value="MenG_UbiE_methyltr"/>
    <property type="match status" value="1"/>
</dbReference>
<dbReference type="RefSeq" id="WP_089073065.1">
    <property type="nucleotide sequence ID" value="NZ_CBCSAM010000010.1"/>
</dbReference>
<dbReference type="NCBIfam" id="NF001244">
    <property type="entry name" value="PRK00216.1-5"/>
    <property type="match status" value="1"/>
</dbReference>
<dbReference type="PROSITE" id="PS01184">
    <property type="entry name" value="UBIE_2"/>
    <property type="match status" value="1"/>
</dbReference>
<dbReference type="InterPro" id="IPR029063">
    <property type="entry name" value="SAM-dependent_MTases_sf"/>
</dbReference>
<keyword evidence="2 6" id="KW-0489">Methyltransferase</keyword>
<dbReference type="FunFam" id="3.40.50.150:FF:000014">
    <property type="entry name" value="Ubiquinone/menaquinone biosynthesis C-methyltransferase UbiE"/>
    <property type="match status" value="1"/>
</dbReference>